<reference evidence="1 2" key="1">
    <citation type="journal article" date="2019" name="Commun. Biol.">
        <title>The bagworm genome reveals a unique fibroin gene that provides high tensile strength.</title>
        <authorList>
            <person name="Kono N."/>
            <person name="Nakamura H."/>
            <person name="Ohtoshi R."/>
            <person name="Tomita M."/>
            <person name="Numata K."/>
            <person name="Arakawa K."/>
        </authorList>
    </citation>
    <scope>NUCLEOTIDE SEQUENCE [LARGE SCALE GENOMIC DNA]</scope>
</reference>
<sequence length="80" mass="8699">MLGVGLLPLRARPRRAHPVQPVGHADAVNAYAHSTLIFHIRHVYGPSSRTAAYGSGSSFSSRLMALVDLFFWAHGPGRSF</sequence>
<dbReference type="AlphaFoldDB" id="A0A4C1X404"/>
<gene>
    <name evidence="1" type="ORF">EVAR_88646_1</name>
</gene>
<organism evidence="1 2">
    <name type="scientific">Eumeta variegata</name>
    <name type="common">Bagworm moth</name>
    <name type="synonym">Eumeta japonica</name>
    <dbReference type="NCBI Taxonomy" id="151549"/>
    <lineage>
        <taxon>Eukaryota</taxon>
        <taxon>Metazoa</taxon>
        <taxon>Ecdysozoa</taxon>
        <taxon>Arthropoda</taxon>
        <taxon>Hexapoda</taxon>
        <taxon>Insecta</taxon>
        <taxon>Pterygota</taxon>
        <taxon>Neoptera</taxon>
        <taxon>Endopterygota</taxon>
        <taxon>Lepidoptera</taxon>
        <taxon>Glossata</taxon>
        <taxon>Ditrysia</taxon>
        <taxon>Tineoidea</taxon>
        <taxon>Psychidae</taxon>
        <taxon>Oiketicinae</taxon>
        <taxon>Eumeta</taxon>
    </lineage>
</organism>
<dbReference type="EMBL" id="BGZK01000706">
    <property type="protein sequence ID" value="GBP57017.1"/>
    <property type="molecule type" value="Genomic_DNA"/>
</dbReference>
<accession>A0A4C1X404</accession>
<evidence type="ECO:0000313" key="1">
    <source>
        <dbReference type="EMBL" id="GBP57017.1"/>
    </source>
</evidence>
<evidence type="ECO:0000313" key="2">
    <source>
        <dbReference type="Proteomes" id="UP000299102"/>
    </source>
</evidence>
<name>A0A4C1X404_EUMVA</name>
<proteinExistence type="predicted"/>
<protein>
    <submittedName>
        <fullName evidence="1">Uncharacterized protein</fullName>
    </submittedName>
</protein>
<keyword evidence="2" id="KW-1185">Reference proteome</keyword>
<dbReference type="Proteomes" id="UP000299102">
    <property type="component" value="Unassembled WGS sequence"/>
</dbReference>
<comment type="caution">
    <text evidence="1">The sequence shown here is derived from an EMBL/GenBank/DDBJ whole genome shotgun (WGS) entry which is preliminary data.</text>
</comment>